<name>A0A8S5P8Y1_9CAUD</name>
<organism evidence="1">
    <name type="scientific">Siphoviridae sp. ctrvp54</name>
    <dbReference type="NCBI Taxonomy" id="2825690"/>
    <lineage>
        <taxon>Viruses</taxon>
        <taxon>Duplodnaviria</taxon>
        <taxon>Heunggongvirae</taxon>
        <taxon>Uroviricota</taxon>
        <taxon>Caudoviricetes</taxon>
    </lineage>
</organism>
<protein>
    <submittedName>
        <fullName evidence="1">Uncharacterized protein</fullName>
    </submittedName>
</protein>
<dbReference type="EMBL" id="BK015354">
    <property type="protein sequence ID" value="DAE02857.1"/>
    <property type="molecule type" value="Genomic_DNA"/>
</dbReference>
<reference evidence="1" key="1">
    <citation type="journal article" date="2021" name="Proc. Natl. Acad. Sci. U.S.A.">
        <title>A Catalog of Tens of Thousands of Viruses from Human Metagenomes Reveals Hidden Associations with Chronic Diseases.</title>
        <authorList>
            <person name="Tisza M.J."/>
            <person name="Buck C.B."/>
        </authorList>
    </citation>
    <scope>NUCLEOTIDE SEQUENCE</scope>
    <source>
        <strain evidence="1">Ctrvp54</strain>
    </source>
</reference>
<proteinExistence type="predicted"/>
<accession>A0A8S5P8Y1</accession>
<evidence type="ECO:0000313" key="1">
    <source>
        <dbReference type="EMBL" id="DAE02857.1"/>
    </source>
</evidence>
<sequence>MKMINAILFGVKAGLALAAAVTVFNVITGTIKGIMHGITAMLGRTSEDE</sequence>